<evidence type="ECO:0000313" key="1">
    <source>
        <dbReference type="EMBL" id="RCI02045.1"/>
    </source>
</evidence>
<dbReference type="OrthoDB" id="2244395at2759"/>
<dbReference type="Proteomes" id="UP000253551">
    <property type="component" value="Unassembled WGS sequence"/>
</dbReference>
<comment type="caution">
    <text evidence="1">The sequence shown here is derived from an EMBL/GenBank/DDBJ whole genome shotgun (WGS) entry which is preliminary data.</text>
</comment>
<dbReference type="EMBL" id="PJQM01001557">
    <property type="protein sequence ID" value="RCI02045.1"/>
    <property type="molecule type" value="Genomic_DNA"/>
</dbReference>
<dbReference type="AlphaFoldDB" id="A0A367KIJ1"/>
<evidence type="ECO:0000313" key="2">
    <source>
        <dbReference type="Proteomes" id="UP000253551"/>
    </source>
</evidence>
<sequence length="57" mass="6397">CLKNTITLPVGTKRKINTSLTKVRISGTTNALQLRAKVFHNVIVDINEFRSSKVCHM</sequence>
<organism evidence="1 2">
    <name type="scientific">Rhizopus stolonifer</name>
    <name type="common">Rhizopus nigricans</name>
    <dbReference type="NCBI Taxonomy" id="4846"/>
    <lineage>
        <taxon>Eukaryota</taxon>
        <taxon>Fungi</taxon>
        <taxon>Fungi incertae sedis</taxon>
        <taxon>Mucoromycota</taxon>
        <taxon>Mucoromycotina</taxon>
        <taxon>Mucoromycetes</taxon>
        <taxon>Mucorales</taxon>
        <taxon>Mucorineae</taxon>
        <taxon>Rhizopodaceae</taxon>
        <taxon>Rhizopus</taxon>
    </lineage>
</organism>
<gene>
    <name evidence="1" type="ORF">CU098_012435</name>
</gene>
<protein>
    <submittedName>
        <fullName evidence="1">Uncharacterized protein</fullName>
    </submittedName>
</protein>
<name>A0A367KIJ1_RHIST</name>
<reference evidence="1 2" key="1">
    <citation type="journal article" date="2018" name="G3 (Bethesda)">
        <title>Phylogenetic and Phylogenomic Definition of Rhizopus Species.</title>
        <authorList>
            <person name="Gryganskyi A.P."/>
            <person name="Golan J."/>
            <person name="Dolatabadi S."/>
            <person name="Mondo S."/>
            <person name="Robb S."/>
            <person name="Idnurm A."/>
            <person name="Muszewska A."/>
            <person name="Steczkiewicz K."/>
            <person name="Masonjones S."/>
            <person name="Liao H.L."/>
            <person name="Gajdeczka M.T."/>
            <person name="Anike F."/>
            <person name="Vuek A."/>
            <person name="Anishchenko I.M."/>
            <person name="Voigt K."/>
            <person name="de Hoog G.S."/>
            <person name="Smith M.E."/>
            <person name="Heitman J."/>
            <person name="Vilgalys R."/>
            <person name="Stajich J.E."/>
        </authorList>
    </citation>
    <scope>NUCLEOTIDE SEQUENCE [LARGE SCALE GENOMIC DNA]</scope>
    <source>
        <strain evidence="1 2">LSU 92-RS-03</strain>
    </source>
</reference>
<proteinExistence type="predicted"/>
<feature type="non-terminal residue" evidence="1">
    <location>
        <position position="1"/>
    </location>
</feature>
<accession>A0A367KIJ1</accession>
<keyword evidence="2" id="KW-1185">Reference proteome</keyword>